<protein>
    <recommendedName>
        <fullName evidence="15">Siroheme synthase</fullName>
    </recommendedName>
    <domain>
        <recommendedName>
            <fullName evidence="15">Uroporphyrinogen-III C-methyltransferase</fullName>
            <shortName evidence="15">Urogen III methylase</shortName>
            <ecNumber evidence="15">2.1.1.107</ecNumber>
        </recommendedName>
        <alternativeName>
            <fullName evidence="15">SUMT</fullName>
        </alternativeName>
        <alternativeName>
            <fullName evidence="15">Uroporphyrinogen III methylase</fullName>
            <shortName evidence="15">UROM</shortName>
        </alternativeName>
    </domain>
    <domain>
        <recommendedName>
            <fullName evidence="15">Precorrin-2 dehydrogenase</fullName>
            <ecNumber evidence="15">1.3.1.76</ecNumber>
        </recommendedName>
    </domain>
    <domain>
        <recommendedName>
            <fullName evidence="15">Sirohydrochlorin ferrochelatase</fullName>
            <ecNumber evidence="15">4.99.1.4</ecNumber>
        </recommendedName>
    </domain>
</protein>
<dbReference type="Gene3D" id="3.40.1010.10">
    <property type="entry name" value="Cobalt-precorrin-4 Transmethylase, Domain 1"/>
    <property type="match status" value="1"/>
</dbReference>
<dbReference type="Pfam" id="PF13241">
    <property type="entry name" value="NAD_binding_7"/>
    <property type="match status" value="1"/>
</dbReference>
<dbReference type="GO" id="GO:0051266">
    <property type="term" value="F:sirohydrochlorin ferrochelatase activity"/>
    <property type="evidence" value="ECO:0007669"/>
    <property type="project" value="UniProtKB-EC"/>
</dbReference>
<evidence type="ECO:0000259" key="18">
    <source>
        <dbReference type="Pfam" id="PF00590"/>
    </source>
</evidence>
<dbReference type="InterPro" id="IPR012409">
    <property type="entry name" value="Sirohaem_synth"/>
</dbReference>
<organism evidence="20">
    <name type="scientific">Candidatus Nitrotoga fabula</name>
    <dbReference type="NCBI Taxonomy" id="2182327"/>
    <lineage>
        <taxon>Bacteria</taxon>
        <taxon>Pseudomonadati</taxon>
        <taxon>Pseudomonadota</taxon>
        <taxon>Betaproteobacteria</taxon>
        <taxon>Nitrosomonadales</taxon>
        <taxon>Gallionellaceae</taxon>
        <taxon>Candidatus Nitrotoga</taxon>
    </lineage>
</organism>
<evidence type="ECO:0000313" key="20">
    <source>
        <dbReference type="EMBL" id="SPS06162.1"/>
    </source>
</evidence>
<feature type="binding site" evidence="15">
    <location>
        <position position="303"/>
    </location>
    <ligand>
        <name>S-adenosyl-L-methionine</name>
        <dbReference type="ChEBI" id="CHEBI:59789"/>
    </ligand>
</feature>
<evidence type="ECO:0000259" key="19">
    <source>
        <dbReference type="Pfam" id="PF10414"/>
    </source>
</evidence>
<evidence type="ECO:0000256" key="6">
    <source>
        <dbReference type="ARBA" id="ARBA00022691"/>
    </source>
</evidence>
<comment type="function">
    <text evidence="15">Multifunctional enzyme that catalyzes the SAM-dependent methylations of uroporphyrinogen III at position C-2 and C-7 to form precorrin-2 via precorrin-1. Then it catalyzes the NAD-dependent ring dehydrogenation of precorrin-2 to yield sirohydrochlorin. Finally, it catalyzes the ferrochelation of sirohydrochlorin to yield siroheme.</text>
</comment>
<dbReference type="GO" id="GO:0051287">
    <property type="term" value="F:NAD binding"/>
    <property type="evidence" value="ECO:0007669"/>
    <property type="project" value="InterPro"/>
</dbReference>
<dbReference type="Gene3D" id="3.30.950.10">
    <property type="entry name" value="Methyltransferase, Cobalt-precorrin-4 Transmethylase, Domain 2"/>
    <property type="match status" value="1"/>
</dbReference>
<evidence type="ECO:0000256" key="1">
    <source>
        <dbReference type="ARBA" id="ARBA00005010"/>
    </source>
</evidence>
<name>A0A2X0R818_9PROT</name>
<dbReference type="FunFam" id="3.30.160.110:FF:000001">
    <property type="entry name" value="Siroheme synthase"/>
    <property type="match status" value="1"/>
</dbReference>
<feature type="binding site" evidence="15">
    <location>
        <begin position="43"/>
        <end position="44"/>
    </location>
    <ligand>
        <name>NAD(+)</name>
        <dbReference type="ChEBI" id="CHEBI:57540"/>
    </ligand>
</feature>
<dbReference type="GO" id="GO:0004851">
    <property type="term" value="F:uroporphyrin-III C-methyltransferase activity"/>
    <property type="evidence" value="ECO:0007669"/>
    <property type="project" value="UniProtKB-UniRule"/>
</dbReference>
<evidence type="ECO:0000256" key="13">
    <source>
        <dbReference type="ARBA" id="ARBA00047561"/>
    </source>
</evidence>
<comment type="pathway">
    <text evidence="15">Cofactor biosynthesis; adenosylcobalamin biosynthesis; sirohydrochlorin from precorrin-2: step 1/1.</text>
</comment>
<dbReference type="UniPathway" id="UPA00262">
    <property type="reaction ID" value="UER00211"/>
</dbReference>
<evidence type="ECO:0000256" key="2">
    <source>
        <dbReference type="ARBA" id="ARBA00005879"/>
    </source>
</evidence>
<dbReference type="InterPro" id="IPR037115">
    <property type="entry name" value="Sirohaem_synt_dimer_dom_sf"/>
</dbReference>
<comment type="similarity">
    <text evidence="2 17">Belongs to the precorrin methyltransferase family.</text>
</comment>
<comment type="pathway">
    <text evidence="1 15">Porphyrin-containing compound metabolism; siroheme biosynthesis; sirohydrochlorin from precorrin-2: step 1/1.</text>
</comment>
<keyword evidence="9 15" id="KW-0456">Lyase</keyword>
<feature type="active site" description="Proton donor" evidence="15 16">
    <location>
        <position position="267"/>
    </location>
</feature>
<accession>A0A2X0R818</accession>
<evidence type="ECO:0000256" key="11">
    <source>
        <dbReference type="ARBA" id="ARBA00023268"/>
    </source>
</evidence>
<feature type="domain" description="Tetrapyrrole methylase" evidence="18">
    <location>
        <begin position="215"/>
        <end position="424"/>
    </location>
</feature>
<keyword evidence="4 15" id="KW-0489">Methyltransferase</keyword>
<dbReference type="EC" id="1.3.1.76" evidence="15"/>
<dbReference type="EC" id="2.1.1.107" evidence="15"/>
<dbReference type="FunFam" id="3.40.1010.10:FF:000001">
    <property type="entry name" value="Siroheme synthase"/>
    <property type="match status" value="1"/>
</dbReference>
<comment type="similarity">
    <text evidence="15">In the C-terminal section; belongs to the precorrin methyltransferase family.</text>
</comment>
<dbReference type="GO" id="GO:0043115">
    <property type="term" value="F:precorrin-2 dehydrogenase activity"/>
    <property type="evidence" value="ECO:0007669"/>
    <property type="project" value="UniProtKB-UniRule"/>
</dbReference>
<dbReference type="Gene3D" id="3.30.160.110">
    <property type="entry name" value="Siroheme synthase, domain 2"/>
    <property type="match status" value="1"/>
</dbReference>
<evidence type="ECO:0000256" key="8">
    <source>
        <dbReference type="ARBA" id="ARBA00023027"/>
    </source>
</evidence>
<feature type="active site" description="Proton acceptor" evidence="15 16">
    <location>
        <position position="245"/>
    </location>
</feature>
<keyword evidence="11 15" id="KW-0511">Multifunctional enzyme</keyword>
<evidence type="ECO:0000256" key="16">
    <source>
        <dbReference type="PIRSR" id="PIRSR036426-1"/>
    </source>
</evidence>
<dbReference type="GO" id="GO:0032259">
    <property type="term" value="P:methylation"/>
    <property type="evidence" value="ECO:0007669"/>
    <property type="project" value="UniProtKB-KW"/>
</dbReference>
<feature type="binding site" evidence="15">
    <location>
        <position position="380"/>
    </location>
    <ligand>
        <name>S-adenosyl-L-methionine</name>
        <dbReference type="ChEBI" id="CHEBI:59789"/>
    </ligand>
</feature>
<dbReference type="PROSITE" id="PS00840">
    <property type="entry name" value="SUMT_2"/>
    <property type="match status" value="1"/>
</dbReference>
<dbReference type="SUPFAM" id="SSF53790">
    <property type="entry name" value="Tetrapyrrole methylase"/>
    <property type="match status" value="1"/>
</dbReference>
<dbReference type="InterPro" id="IPR003043">
    <property type="entry name" value="Uropor_MeTrfase_CS"/>
</dbReference>
<feature type="binding site" evidence="15">
    <location>
        <begin position="298"/>
        <end position="300"/>
    </location>
    <ligand>
        <name>S-adenosyl-L-methionine</name>
        <dbReference type="ChEBI" id="CHEBI:59789"/>
    </ligand>
</feature>
<feature type="binding site" evidence="15">
    <location>
        <begin position="328"/>
        <end position="329"/>
    </location>
    <ligand>
        <name>S-adenosyl-L-methionine</name>
        <dbReference type="ChEBI" id="CHEBI:59789"/>
    </ligand>
</feature>
<dbReference type="Pfam" id="PF10414">
    <property type="entry name" value="CysG_dimeriser"/>
    <property type="match status" value="1"/>
</dbReference>
<dbReference type="Gene3D" id="1.10.8.210">
    <property type="entry name" value="Sirohaem synthase, dimerisation domain"/>
    <property type="match status" value="1"/>
</dbReference>
<dbReference type="InterPro" id="IPR036291">
    <property type="entry name" value="NAD(P)-bd_dom_sf"/>
</dbReference>
<proteinExistence type="inferred from homology"/>
<evidence type="ECO:0000256" key="5">
    <source>
        <dbReference type="ARBA" id="ARBA00022679"/>
    </source>
</evidence>
<evidence type="ECO:0000256" key="14">
    <source>
        <dbReference type="ARBA" id="ARBA00060548"/>
    </source>
</evidence>
<comment type="catalytic activity">
    <reaction evidence="13 15">
        <text>precorrin-2 + NAD(+) = sirohydrochlorin + NADH + 2 H(+)</text>
        <dbReference type="Rhea" id="RHEA:15613"/>
        <dbReference type="ChEBI" id="CHEBI:15378"/>
        <dbReference type="ChEBI" id="CHEBI:57540"/>
        <dbReference type="ChEBI" id="CHEBI:57945"/>
        <dbReference type="ChEBI" id="CHEBI:58351"/>
        <dbReference type="ChEBI" id="CHEBI:58827"/>
        <dbReference type="EC" id="1.3.1.76"/>
    </reaction>
</comment>
<feature type="region of interest" description="Precorrin-2 dehydrogenase / sirohydrochlorin ferrochelatase" evidence="15">
    <location>
        <begin position="1"/>
        <end position="200"/>
    </location>
</feature>
<dbReference type="InterPro" id="IPR014776">
    <property type="entry name" value="4pyrrole_Mease_sub2"/>
</dbReference>
<evidence type="ECO:0000256" key="17">
    <source>
        <dbReference type="RuleBase" id="RU003960"/>
    </source>
</evidence>
<dbReference type="InterPro" id="IPR019478">
    <property type="entry name" value="Sirohaem_synthase_dimer_dom"/>
</dbReference>
<comment type="pathway">
    <text evidence="14 15">Cofactor biosynthesis; adenosylcobalamin biosynthesis; precorrin-2 from uroporphyrinogen III: step 1/1.</text>
</comment>
<dbReference type="PANTHER" id="PTHR45790">
    <property type="entry name" value="SIROHEME SYNTHASE-RELATED"/>
    <property type="match status" value="1"/>
</dbReference>
<evidence type="ECO:0000256" key="10">
    <source>
        <dbReference type="ARBA" id="ARBA00023244"/>
    </source>
</evidence>
<feature type="region of interest" description="Uroporphyrinogen-III C-methyltransferase" evidence="15">
    <location>
        <begin position="213"/>
        <end position="467"/>
    </location>
</feature>
<evidence type="ECO:0000256" key="12">
    <source>
        <dbReference type="ARBA" id="ARBA00025705"/>
    </source>
</evidence>
<dbReference type="NCBIfam" id="TIGR01470">
    <property type="entry name" value="cysG_Nterm"/>
    <property type="match status" value="1"/>
</dbReference>
<sequence>MDFFPIFLNLKNSPCLVVGGGEVAFRKVSALLQAGAAVTVVSPELCAAFNELATIRHLPEPFQVAHLHDASLVIAATDDATVNKEVSMEARKRKLPVNVVDNPELCTFIMPAILDRSPLVVAFSTGGAAPILARMLRAKLEALIPPGYGRLAAFAARFRQKVREHIRHDGNRRIFWENVLEGPVAEKVFSGNEQSAESMLLDRLQNSNHACAGEVFLVGAGSGAPDLLTFRALRLMQMADVVLYDNLVSKPVLEMTRRDAQRIFVGKIRSNHSMPQESINELMVRLARQGKRVLRLKGGDPFIFGRGGEEIETLSECKINFQVVPGITAASGVAAYAGIPLTHRDHAQSCIFVTGHLKDGSMDLDWEMLARPNQTVVVYMGLHGLETICSKLIEHGSPESTPAAIVQQGTTCNQRVVTGTLVTLPDKAKAAKLKAPTLIIIGGVVQLREKLSWFEPDQSMNLVDAKP</sequence>
<dbReference type="SUPFAM" id="SSF51735">
    <property type="entry name" value="NAD(P)-binding Rossmann-fold domains"/>
    <property type="match status" value="1"/>
</dbReference>
<dbReference type="InterPro" id="IPR000878">
    <property type="entry name" value="4pyrrol_Mease"/>
</dbReference>
<dbReference type="AlphaFoldDB" id="A0A2X0R818"/>
<dbReference type="CDD" id="cd11642">
    <property type="entry name" value="SUMT"/>
    <property type="match status" value="1"/>
</dbReference>
<dbReference type="GO" id="GO:0019354">
    <property type="term" value="P:siroheme biosynthetic process"/>
    <property type="evidence" value="ECO:0007669"/>
    <property type="project" value="UniProtKB-UniRule"/>
</dbReference>
<dbReference type="GO" id="GO:0009236">
    <property type="term" value="P:cobalamin biosynthetic process"/>
    <property type="evidence" value="ECO:0007669"/>
    <property type="project" value="UniProtKB-UniRule"/>
</dbReference>
<feature type="domain" description="Sirohaem synthase dimerisation" evidence="19">
    <location>
        <begin position="147"/>
        <end position="204"/>
    </location>
</feature>
<evidence type="ECO:0000256" key="4">
    <source>
        <dbReference type="ARBA" id="ARBA00022603"/>
    </source>
</evidence>
<dbReference type="EMBL" id="LS423452">
    <property type="protein sequence ID" value="SPS06162.1"/>
    <property type="molecule type" value="Genomic_DNA"/>
</dbReference>
<dbReference type="NCBIfam" id="NF004790">
    <property type="entry name" value="PRK06136.1"/>
    <property type="match status" value="1"/>
</dbReference>
<comment type="catalytic activity">
    <reaction evidence="15">
        <text>siroheme + 2 H(+) = sirohydrochlorin + Fe(2+)</text>
        <dbReference type="Rhea" id="RHEA:24360"/>
        <dbReference type="ChEBI" id="CHEBI:15378"/>
        <dbReference type="ChEBI" id="CHEBI:29033"/>
        <dbReference type="ChEBI" id="CHEBI:58351"/>
        <dbReference type="ChEBI" id="CHEBI:60052"/>
        <dbReference type="EC" id="4.99.1.4"/>
    </reaction>
</comment>
<dbReference type="NCBIfam" id="TIGR01469">
    <property type="entry name" value="cobA_cysG_Cterm"/>
    <property type="match status" value="1"/>
</dbReference>
<dbReference type="InterPro" id="IPR014777">
    <property type="entry name" value="4pyrrole_Mease_sub1"/>
</dbReference>
<dbReference type="InterPro" id="IPR035996">
    <property type="entry name" value="4pyrrol_Methylase_sf"/>
</dbReference>
<evidence type="ECO:0000256" key="15">
    <source>
        <dbReference type="HAMAP-Rule" id="MF_01646"/>
    </source>
</evidence>
<evidence type="ECO:0000256" key="3">
    <source>
        <dbReference type="ARBA" id="ARBA00022573"/>
    </source>
</evidence>
<comment type="catalytic activity">
    <reaction evidence="15">
        <text>uroporphyrinogen III + 2 S-adenosyl-L-methionine = precorrin-2 + 2 S-adenosyl-L-homocysteine + H(+)</text>
        <dbReference type="Rhea" id="RHEA:32459"/>
        <dbReference type="ChEBI" id="CHEBI:15378"/>
        <dbReference type="ChEBI" id="CHEBI:57308"/>
        <dbReference type="ChEBI" id="CHEBI:57856"/>
        <dbReference type="ChEBI" id="CHEBI:58827"/>
        <dbReference type="ChEBI" id="CHEBI:59789"/>
        <dbReference type="EC" id="2.1.1.107"/>
    </reaction>
</comment>
<keyword evidence="8 15" id="KW-0520">NAD</keyword>
<dbReference type="PIRSF" id="PIRSF036426">
    <property type="entry name" value="Sirohaem_synth"/>
    <property type="match status" value="1"/>
</dbReference>
<comment type="caution">
    <text evidence="15">Lacks conserved residue(s) required for the propagation of feature annotation.</text>
</comment>
<dbReference type="Gene3D" id="3.40.50.720">
    <property type="entry name" value="NAD(P)-binding Rossmann-like Domain"/>
    <property type="match status" value="1"/>
</dbReference>
<dbReference type="NCBIfam" id="NF007922">
    <property type="entry name" value="PRK10637.1"/>
    <property type="match status" value="1"/>
</dbReference>
<keyword evidence="7 15" id="KW-0560">Oxidoreductase</keyword>
<dbReference type="InterPro" id="IPR006367">
    <property type="entry name" value="Sirohaem_synthase_N"/>
</dbReference>
<dbReference type="FunFam" id="3.30.950.10:FF:000001">
    <property type="entry name" value="Siroheme synthase"/>
    <property type="match status" value="1"/>
</dbReference>
<dbReference type="InterPro" id="IPR050161">
    <property type="entry name" value="Siro_Cobalamin_biosynth"/>
</dbReference>
<keyword evidence="10 15" id="KW-0627">Porphyrin biosynthesis</keyword>
<keyword evidence="5 15" id="KW-0808">Transferase</keyword>
<comment type="pathway">
    <text evidence="15">Porphyrin-containing compound metabolism; siroheme biosynthesis; siroheme from sirohydrochlorin: step 1/1.</text>
</comment>
<dbReference type="SUPFAM" id="SSF75615">
    <property type="entry name" value="Siroheme synthase middle domains-like"/>
    <property type="match status" value="1"/>
</dbReference>
<feature type="binding site" evidence="15">
    <location>
        <position position="409"/>
    </location>
    <ligand>
        <name>S-adenosyl-L-methionine</name>
        <dbReference type="ChEBI" id="CHEBI:59789"/>
    </ligand>
</feature>
<dbReference type="Pfam" id="PF00590">
    <property type="entry name" value="TP_methylase"/>
    <property type="match status" value="1"/>
</dbReference>
<feature type="binding site" evidence="15">
    <location>
        <begin position="22"/>
        <end position="23"/>
    </location>
    <ligand>
        <name>NAD(+)</name>
        <dbReference type="ChEBI" id="CHEBI:57540"/>
    </ligand>
</feature>
<keyword evidence="3 15" id="KW-0169">Cobalamin biosynthesis</keyword>
<comment type="pathway">
    <text evidence="12 15">Porphyrin-containing compound metabolism; siroheme biosynthesis; precorrin-2 from uroporphyrinogen III: step 1/1.</text>
</comment>
<dbReference type="EC" id="4.99.1.4" evidence="15"/>
<gene>
    <name evidence="15 20" type="primary">cysG</name>
    <name evidence="20" type="ORF">NITFAB_1752</name>
</gene>
<evidence type="ECO:0000256" key="9">
    <source>
        <dbReference type="ARBA" id="ARBA00023239"/>
    </source>
</evidence>
<evidence type="ECO:0000256" key="7">
    <source>
        <dbReference type="ARBA" id="ARBA00023002"/>
    </source>
</evidence>
<reference evidence="20" key="1">
    <citation type="submission" date="2018-05" db="EMBL/GenBank/DDBJ databases">
        <authorList>
            <person name="Lanie J.A."/>
            <person name="Ng W.-L."/>
            <person name="Kazmierczak K.M."/>
            <person name="Andrzejewski T.M."/>
            <person name="Davidsen T.M."/>
            <person name="Wayne K.J."/>
            <person name="Tettelin H."/>
            <person name="Glass J.I."/>
            <person name="Rusch D."/>
            <person name="Podicherti R."/>
            <person name="Tsui H.-C.T."/>
            <person name="Winkler M.E."/>
        </authorList>
    </citation>
    <scope>NUCLEOTIDE SEQUENCE</scope>
    <source>
        <strain evidence="20">KNB</strain>
    </source>
</reference>
<dbReference type="InterPro" id="IPR006366">
    <property type="entry name" value="CobA/CysG_C"/>
</dbReference>
<keyword evidence="6 15" id="KW-0949">S-adenosyl-L-methionine</keyword>
<dbReference type="UniPathway" id="UPA00148">
    <property type="reaction ID" value="UER00211"/>
</dbReference>
<comment type="similarity">
    <text evidence="15">In the N-terminal section; belongs to the precorrin-2 dehydrogenase / sirohydrochlorin ferrochelatase family.</text>
</comment>
<dbReference type="PANTHER" id="PTHR45790:SF1">
    <property type="entry name" value="SIROHEME SYNTHASE"/>
    <property type="match status" value="1"/>
</dbReference>
<dbReference type="HAMAP" id="MF_01646">
    <property type="entry name" value="Siroheme_synth"/>
    <property type="match status" value="1"/>
</dbReference>